<dbReference type="EMBL" id="QFBC01000007">
    <property type="protein sequence ID" value="PWE55058.1"/>
    <property type="molecule type" value="Genomic_DNA"/>
</dbReference>
<evidence type="ECO:0000313" key="3">
    <source>
        <dbReference type="EMBL" id="PWE55058.1"/>
    </source>
</evidence>
<reference evidence="3 4" key="1">
    <citation type="submission" date="2018-05" db="EMBL/GenBank/DDBJ databases">
        <title>The draft genome of strain NS-104.</title>
        <authorList>
            <person name="Hang P."/>
            <person name="Jiang J."/>
        </authorList>
    </citation>
    <scope>NUCLEOTIDE SEQUENCE [LARGE SCALE GENOMIC DNA]</scope>
    <source>
        <strain evidence="3 4">NS-104</strain>
    </source>
</reference>
<evidence type="ECO:0000256" key="2">
    <source>
        <dbReference type="ARBA" id="ARBA00022679"/>
    </source>
</evidence>
<keyword evidence="4" id="KW-1185">Reference proteome</keyword>
<evidence type="ECO:0000256" key="1">
    <source>
        <dbReference type="ARBA" id="ARBA00022676"/>
    </source>
</evidence>
<protein>
    <submittedName>
        <fullName evidence="3">Glycosyltransferase</fullName>
    </submittedName>
</protein>
<gene>
    <name evidence="3" type="ORF">DEM27_16545</name>
</gene>
<dbReference type="NCBIfam" id="TIGR00696">
    <property type="entry name" value="wecG_tagA_cpsF"/>
    <property type="match status" value="1"/>
</dbReference>
<organism evidence="3 4">
    <name type="scientific">Metarhizobium album</name>
    <dbReference type="NCBI Taxonomy" id="2182425"/>
    <lineage>
        <taxon>Bacteria</taxon>
        <taxon>Pseudomonadati</taxon>
        <taxon>Pseudomonadota</taxon>
        <taxon>Alphaproteobacteria</taxon>
        <taxon>Hyphomicrobiales</taxon>
        <taxon>Rhizobiaceae</taxon>
        <taxon>Metarhizobium</taxon>
    </lineage>
</organism>
<dbReference type="RefSeq" id="WP_109459356.1">
    <property type="nucleotide sequence ID" value="NZ_QFBC01000007.1"/>
</dbReference>
<dbReference type="PANTHER" id="PTHR34136:SF1">
    <property type="entry name" value="UDP-N-ACETYL-D-MANNOSAMINURONIC ACID TRANSFERASE"/>
    <property type="match status" value="1"/>
</dbReference>
<name>A0A2U2DP08_9HYPH</name>
<sequence>MIDRGRKSILGIGISVIDYEGVVTAVIDAARRRRPLGVSALAVHGVMTGALDPEQKYRLNALDILTPDGQPVRWALRLLHGHRLPDRVYGPELAARLCAAAEREGLSVYLYGSRQSVVDAWAANLRRVHPDLRIAGIAPSKFRALTAEENIRMVERIRASGADMILVGLGCPRQEVYVFENRQALAMPLIAVGAAFDFHAGLLPQAPKWMQDRGLEWVFRLWQEPRRLWRRYLYLNPLYLWFVARQGLGLDKARHGNARQPAAAKRFG</sequence>
<dbReference type="CDD" id="cd06533">
    <property type="entry name" value="Glyco_transf_WecG_TagA"/>
    <property type="match status" value="1"/>
</dbReference>
<keyword evidence="2 3" id="KW-0808">Transferase</keyword>
<comment type="caution">
    <text evidence="3">The sequence shown here is derived from an EMBL/GenBank/DDBJ whole genome shotgun (WGS) entry which is preliminary data.</text>
</comment>
<dbReference type="GO" id="GO:0016758">
    <property type="term" value="F:hexosyltransferase activity"/>
    <property type="evidence" value="ECO:0007669"/>
    <property type="project" value="TreeGrafter"/>
</dbReference>
<dbReference type="PANTHER" id="PTHR34136">
    <property type="match status" value="1"/>
</dbReference>
<proteinExistence type="predicted"/>
<accession>A0A2U2DP08</accession>
<evidence type="ECO:0000313" key="4">
    <source>
        <dbReference type="Proteomes" id="UP000245252"/>
    </source>
</evidence>
<keyword evidence="1" id="KW-0328">Glycosyltransferase</keyword>
<dbReference type="SUPFAM" id="SSF51395">
    <property type="entry name" value="FMN-linked oxidoreductases"/>
    <property type="match status" value="1"/>
</dbReference>
<dbReference type="Pfam" id="PF03808">
    <property type="entry name" value="Glyco_tran_WecG"/>
    <property type="match status" value="1"/>
</dbReference>
<dbReference type="AlphaFoldDB" id="A0A2U2DP08"/>
<dbReference type="InterPro" id="IPR004629">
    <property type="entry name" value="WecG_TagA_CpsF"/>
</dbReference>
<dbReference type="OrthoDB" id="9771846at2"/>
<dbReference type="Proteomes" id="UP000245252">
    <property type="component" value="Unassembled WGS sequence"/>
</dbReference>